<reference evidence="2 3" key="1">
    <citation type="journal article" date="2015" name="Genome Announc.">
        <title>Expanding the biotechnology potential of lactobacilli through comparative genomics of 213 strains and associated genera.</title>
        <authorList>
            <person name="Sun Z."/>
            <person name="Harris H.M."/>
            <person name="McCann A."/>
            <person name="Guo C."/>
            <person name="Argimon S."/>
            <person name="Zhang W."/>
            <person name="Yang X."/>
            <person name="Jeffery I.B."/>
            <person name="Cooney J.C."/>
            <person name="Kagawa T.F."/>
            <person name="Liu W."/>
            <person name="Song Y."/>
            <person name="Salvetti E."/>
            <person name="Wrobel A."/>
            <person name="Rasinkangas P."/>
            <person name="Parkhill J."/>
            <person name="Rea M.C."/>
            <person name="O'Sullivan O."/>
            <person name="Ritari J."/>
            <person name="Douillard F.P."/>
            <person name="Paul Ross R."/>
            <person name="Yang R."/>
            <person name="Briner A.E."/>
            <person name="Felis G.E."/>
            <person name="de Vos W.M."/>
            <person name="Barrangou R."/>
            <person name="Klaenhammer T.R."/>
            <person name="Caufield P.W."/>
            <person name="Cui Y."/>
            <person name="Zhang H."/>
            <person name="O'Toole P.W."/>
        </authorList>
    </citation>
    <scope>NUCLEOTIDE SEQUENCE [LARGE SCALE GENOMIC DNA]</scope>
    <source>
        <strain evidence="2 3">DSM 22696</strain>
    </source>
</reference>
<dbReference type="STRING" id="348151.IV55_GL001013"/>
<evidence type="ECO:0000313" key="4">
    <source>
        <dbReference type="Proteomes" id="UP000321429"/>
    </source>
</evidence>
<keyword evidence="3" id="KW-1185">Reference proteome</keyword>
<name>A0A0R2L2Y1_9LACO</name>
<evidence type="ECO:0000313" key="2">
    <source>
        <dbReference type="EMBL" id="KRN93594.1"/>
    </source>
</evidence>
<dbReference type="PATRIC" id="fig|348151.3.peg.1036"/>
<dbReference type="EMBL" id="BJUD01000040">
    <property type="protein sequence ID" value="GEK29250.1"/>
    <property type="molecule type" value="Genomic_DNA"/>
</dbReference>
<gene>
    <name evidence="2" type="ORF">IV55_GL001013</name>
    <name evidence="1" type="ORF">LSI01_15610</name>
</gene>
<sequence>MKQVAGTILSIDDGTPSFLVTVDQATGKYGFFNTTVSEDKTALASVLDELHNDLAIDLESLRLSELTTCELDAENISLFVFDHVQVDASLESKASAHGLAFVQGNKLHELFHDVKFDAAPVFD</sequence>
<protein>
    <submittedName>
        <fullName evidence="2">Uncharacterized protein</fullName>
    </submittedName>
</protein>
<dbReference type="Proteomes" id="UP000051139">
    <property type="component" value="Unassembled WGS sequence"/>
</dbReference>
<dbReference type="RefSeq" id="WP_057811706.1">
    <property type="nucleotide sequence ID" value="NZ_BJUD01000040.1"/>
</dbReference>
<dbReference type="AlphaFoldDB" id="A0A0R2L2Y1"/>
<accession>A0A0R2L2Y1</accession>
<proteinExistence type="predicted"/>
<reference evidence="1 4" key="2">
    <citation type="submission" date="2019-07" db="EMBL/GenBank/DDBJ databases">
        <title>Whole genome shotgun sequence of Lactobacillus siliginis NBRC 101315.</title>
        <authorList>
            <person name="Hosoyama A."/>
            <person name="Uohara A."/>
            <person name="Ohji S."/>
            <person name="Ichikawa N."/>
        </authorList>
    </citation>
    <scope>NUCLEOTIDE SEQUENCE [LARGE SCALE GENOMIC DNA]</scope>
    <source>
        <strain evidence="1 4">NBRC 101315</strain>
    </source>
</reference>
<dbReference type="EMBL" id="JQCB01000022">
    <property type="protein sequence ID" value="KRN93594.1"/>
    <property type="molecule type" value="Genomic_DNA"/>
</dbReference>
<evidence type="ECO:0000313" key="1">
    <source>
        <dbReference type="EMBL" id="GEK29250.1"/>
    </source>
</evidence>
<dbReference type="Proteomes" id="UP000321429">
    <property type="component" value="Unassembled WGS sequence"/>
</dbReference>
<comment type="caution">
    <text evidence="2">The sequence shown here is derived from an EMBL/GenBank/DDBJ whole genome shotgun (WGS) entry which is preliminary data.</text>
</comment>
<dbReference type="OrthoDB" id="2295474at2"/>
<evidence type="ECO:0000313" key="3">
    <source>
        <dbReference type="Proteomes" id="UP000051139"/>
    </source>
</evidence>
<organism evidence="2 3">
    <name type="scientific">Furfurilactobacillus siliginis</name>
    <dbReference type="NCBI Taxonomy" id="348151"/>
    <lineage>
        <taxon>Bacteria</taxon>
        <taxon>Bacillati</taxon>
        <taxon>Bacillota</taxon>
        <taxon>Bacilli</taxon>
        <taxon>Lactobacillales</taxon>
        <taxon>Lactobacillaceae</taxon>
        <taxon>Furfurilactobacillus</taxon>
    </lineage>
</organism>